<dbReference type="Proteomes" id="UP001057402">
    <property type="component" value="Chromosome 7"/>
</dbReference>
<comment type="caution">
    <text evidence="1">The sequence shown here is derived from an EMBL/GenBank/DDBJ whole genome shotgun (WGS) entry which is preliminary data.</text>
</comment>
<evidence type="ECO:0000313" key="1">
    <source>
        <dbReference type="EMBL" id="KAI4339005.1"/>
    </source>
</evidence>
<proteinExistence type="predicted"/>
<sequence length="115" mass="13029">MLQKHGFMSHMPATLPNHKASGLHQPMFSVKVRVIRKTPWNSLQEKHVPIISGNFSSFISLPKLNSRSKNEKHIHTKGTKGPDTTSSGPRSTNDQIGNQPLTLHQSQHYHQNYQK</sequence>
<evidence type="ECO:0000313" key="2">
    <source>
        <dbReference type="Proteomes" id="UP001057402"/>
    </source>
</evidence>
<organism evidence="1 2">
    <name type="scientific">Melastoma candidum</name>
    <dbReference type="NCBI Taxonomy" id="119954"/>
    <lineage>
        <taxon>Eukaryota</taxon>
        <taxon>Viridiplantae</taxon>
        <taxon>Streptophyta</taxon>
        <taxon>Embryophyta</taxon>
        <taxon>Tracheophyta</taxon>
        <taxon>Spermatophyta</taxon>
        <taxon>Magnoliopsida</taxon>
        <taxon>eudicotyledons</taxon>
        <taxon>Gunneridae</taxon>
        <taxon>Pentapetalae</taxon>
        <taxon>rosids</taxon>
        <taxon>malvids</taxon>
        <taxon>Myrtales</taxon>
        <taxon>Melastomataceae</taxon>
        <taxon>Melastomatoideae</taxon>
        <taxon>Melastomateae</taxon>
        <taxon>Melastoma</taxon>
    </lineage>
</organism>
<gene>
    <name evidence="1" type="ORF">MLD38_023995</name>
</gene>
<protein>
    <submittedName>
        <fullName evidence="1">Uncharacterized protein</fullName>
    </submittedName>
</protein>
<name>A0ACB9NXM6_9MYRT</name>
<reference evidence="2" key="1">
    <citation type="journal article" date="2023" name="Front. Plant Sci.">
        <title>Chromosomal-level genome assembly of Melastoma candidum provides insights into trichome evolution.</title>
        <authorList>
            <person name="Zhong Y."/>
            <person name="Wu W."/>
            <person name="Sun C."/>
            <person name="Zou P."/>
            <person name="Liu Y."/>
            <person name="Dai S."/>
            <person name="Zhou R."/>
        </authorList>
    </citation>
    <scope>NUCLEOTIDE SEQUENCE [LARGE SCALE GENOMIC DNA]</scope>
</reference>
<accession>A0ACB9NXM6</accession>
<keyword evidence="2" id="KW-1185">Reference proteome</keyword>
<dbReference type="EMBL" id="CM042886">
    <property type="protein sequence ID" value="KAI4339005.1"/>
    <property type="molecule type" value="Genomic_DNA"/>
</dbReference>